<dbReference type="KEGG" id="sgm:GCM10017557_29940"/>
<name>A0A7G1P4Z9_9ACTN</name>
<gene>
    <name evidence="1" type="ORF">GCM10017557_29940</name>
</gene>
<dbReference type="EMBL" id="AP023440">
    <property type="protein sequence ID" value="BCL28135.1"/>
    <property type="molecule type" value="Genomic_DNA"/>
</dbReference>
<dbReference type="Proteomes" id="UP000516444">
    <property type="component" value="Chromosome"/>
</dbReference>
<evidence type="ECO:0000313" key="2">
    <source>
        <dbReference type="Proteomes" id="UP000516444"/>
    </source>
</evidence>
<sequence>MTTPADVHGALFSELLAYVRPGHRDISETFRLVRGPAVEAHGDAVRAVPKVSAARYGFRWG</sequence>
<organism evidence="1 2">
    <name type="scientific">Streptomyces aurantiacus</name>
    <dbReference type="NCBI Taxonomy" id="47760"/>
    <lineage>
        <taxon>Bacteria</taxon>
        <taxon>Bacillati</taxon>
        <taxon>Actinomycetota</taxon>
        <taxon>Actinomycetes</taxon>
        <taxon>Kitasatosporales</taxon>
        <taxon>Streptomycetaceae</taxon>
        <taxon>Streptomyces</taxon>
        <taxon>Streptomyces aurantiacus group</taxon>
    </lineage>
</organism>
<evidence type="ECO:0000313" key="1">
    <source>
        <dbReference type="EMBL" id="BCL28135.1"/>
    </source>
</evidence>
<proteinExistence type="predicted"/>
<keyword evidence="2" id="KW-1185">Reference proteome</keyword>
<reference evidence="1 2" key="1">
    <citation type="journal article" date="2014" name="Int. J. Syst. Evol. Microbiol.">
        <title>Complete genome sequence of Corynebacterium casei LMG S-19264T (=DSM 44701T), isolated from a smear-ripened cheese.</title>
        <authorList>
            <consortium name="US DOE Joint Genome Institute (JGI-PGF)"/>
            <person name="Walter F."/>
            <person name="Albersmeier A."/>
            <person name="Kalinowski J."/>
            <person name="Ruckert C."/>
        </authorList>
    </citation>
    <scope>NUCLEOTIDE SEQUENCE [LARGE SCALE GENOMIC DNA]</scope>
    <source>
        <strain evidence="1 2">JCM 4677</strain>
    </source>
</reference>
<accession>A0A7G1P4Z9</accession>
<protein>
    <submittedName>
        <fullName evidence="1">Uncharacterized protein</fullName>
    </submittedName>
</protein>
<dbReference type="AlphaFoldDB" id="A0A7G1P4Z9"/>